<dbReference type="GO" id="GO:0005524">
    <property type="term" value="F:ATP binding"/>
    <property type="evidence" value="ECO:0007669"/>
    <property type="project" value="UniProtKB-UniRule"/>
</dbReference>
<evidence type="ECO:0000259" key="2">
    <source>
        <dbReference type="PROSITE" id="PS50975"/>
    </source>
</evidence>
<dbReference type="SUPFAM" id="SSF56059">
    <property type="entry name" value="Glutathione synthetase ATP-binding domain-like"/>
    <property type="match status" value="1"/>
</dbReference>
<evidence type="ECO:0000313" key="3">
    <source>
        <dbReference type="EMBL" id="RST72563.1"/>
    </source>
</evidence>
<dbReference type="OrthoDB" id="9803907at2"/>
<dbReference type="RefSeq" id="WP_126051771.1">
    <property type="nucleotide sequence ID" value="NZ_QYTV02000008.1"/>
</dbReference>
<dbReference type="Gene3D" id="3.30.470.20">
    <property type="entry name" value="ATP-grasp fold, B domain"/>
    <property type="match status" value="1"/>
</dbReference>
<dbReference type="Proteomes" id="UP000287156">
    <property type="component" value="Unassembled WGS sequence"/>
</dbReference>
<dbReference type="Gene3D" id="3.40.50.20">
    <property type="match status" value="1"/>
</dbReference>
<comment type="caution">
    <text evidence="3">The sequence shown here is derived from an EMBL/GenBank/DDBJ whole genome shotgun (WGS) entry which is preliminary data.</text>
</comment>
<dbReference type="PROSITE" id="PS50975">
    <property type="entry name" value="ATP_GRASP"/>
    <property type="match status" value="1"/>
</dbReference>
<evidence type="ECO:0000256" key="1">
    <source>
        <dbReference type="PROSITE-ProRule" id="PRU00409"/>
    </source>
</evidence>
<dbReference type="AlphaFoldDB" id="A0A429XW32"/>
<dbReference type="EMBL" id="QYTV02000008">
    <property type="protein sequence ID" value="RST72563.1"/>
    <property type="molecule type" value="Genomic_DNA"/>
</dbReference>
<gene>
    <name evidence="3" type="ORF">D4T97_016030</name>
</gene>
<evidence type="ECO:0000313" key="4">
    <source>
        <dbReference type="Proteomes" id="UP000287156"/>
    </source>
</evidence>
<dbReference type="GO" id="GO:0016874">
    <property type="term" value="F:ligase activity"/>
    <property type="evidence" value="ECO:0007669"/>
    <property type="project" value="UniProtKB-KW"/>
</dbReference>
<proteinExistence type="predicted"/>
<reference evidence="3" key="1">
    <citation type="submission" date="2018-12" db="EMBL/GenBank/DDBJ databases">
        <authorList>
            <person name="Sun L."/>
            <person name="Chen Z."/>
        </authorList>
    </citation>
    <scope>NUCLEOTIDE SEQUENCE [LARGE SCALE GENOMIC DNA]</scope>
    <source>
        <strain evidence="3">3-2-2</strain>
    </source>
</reference>
<keyword evidence="3" id="KW-0436">Ligase</keyword>
<dbReference type="GO" id="GO:0046872">
    <property type="term" value="F:metal ion binding"/>
    <property type="evidence" value="ECO:0007669"/>
    <property type="project" value="InterPro"/>
</dbReference>
<name>A0A429XW32_9BACI</name>
<sequence>MKKILISDVGVAPAENVIKSWKQLHENEEIIGVSRNPFNLFTSKAQTKHHIPYEYAFGKDYKRSLLRLIEHEKPELAVFMSDREILEASRFRDEITASGTKVFMPEHDVLEVCTDKYLSFKTWEAQGIKVPKTVIVNDRNDLKRAFNQLGDSEGKIWLRATIGAGGKGALPTNDFEFAQNWIDIYNGWGSFTASELLQSTKTVTWLSIWFEGNLVVAQTRRRKSWGFANRTISGVTGITGIGETYSDEIVNKVAMDTIFAIDQKPHGVYGVDMTYDQNDFPNPTEINMRFFTTCYFFTEAGLNMPKIYKDIILYGKFPTLEKKVNPLPDGLLWIRDMDREPILTTEDEVNKMINKQKNYNY</sequence>
<dbReference type="InterPro" id="IPR011761">
    <property type="entry name" value="ATP-grasp"/>
</dbReference>
<accession>A0A429XW32</accession>
<feature type="domain" description="ATP-grasp" evidence="2">
    <location>
        <begin position="120"/>
        <end position="313"/>
    </location>
</feature>
<keyword evidence="1" id="KW-0547">Nucleotide-binding</keyword>
<keyword evidence="1" id="KW-0067">ATP-binding</keyword>
<protein>
    <submittedName>
        <fullName evidence="3">Carboxylate--amine ligase</fullName>
    </submittedName>
</protein>
<organism evidence="3 4">
    <name type="scientific">Siminovitchia acidinfaciens</name>
    <dbReference type="NCBI Taxonomy" id="2321395"/>
    <lineage>
        <taxon>Bacteria</taxon>
        <taxon>Bacillati</taxon>
        <taxon>Bacillota</taxon>
        <taxon>Bacilli</taxon>
        <taxon>Bacillales</taxon>
        <taxon>Bacillaceae</taxon>
        <taxon>Siminovitchia</taxon>
    </lineage>
</organism>
<keyword evidence="4" id="KW-1185">Reference proteome</keyword>